<dbReference type="AlphaFoldDB" id="A0A1J5THH8"/>
<organism evidence="1 2">
    <name type="scientific">Marine Group III euryarchaeote CG-Bathy1</name>
    <dbReference type="NCBI Taxonomy" id="1889001"/>
    <lineage>
        <taxon>Archaea</taxon>
        <taxon>Methanobacteriati</taxon>
        <taxon>Thermoplasmatota</taxon>
        <taxon>Thermoplasmata</taxon>
        <taxon>Candidatus Thermoprofundales</taxon>
    </lineage>
</organism>
<gene>
    <name evidence="1" type="ORF">BEU04_01000</name>
</gene>
<proteinExistence type="predicted"/>
<comment type="caution">
    <text evidence="1">The sequence shown here is derived from an EMBL/GenBank/DDBJ whole genome shotgun (WGS) entry which is preliminary data.</text>
</comment>
<dbReference type="EMBL" id="MIYU01000001">
    <property type="protein sequence ID" value="OIR20410.1"/>
    <property type="molecule type" value="Genomic_DNA"/>
</dbReference>
<dbReference type="InterPro" id="IPR013211">
    <property type="entry name" value="LVIVD"/>
</dbReference>
<evidence type="ECO:0000313" key="1">
    <source>
        <dbReference type="EMBL" id="OIR20410.1"/>
    </source>
</evidence>
<reference evidence="1 2" key="1">
    <citation type="submission" date="2016-08" db="EMBL/GenBank/DDBJ databases">
        <title>New Insights into Marine Group III Euryarchaeota, from dark to light.</title>
        <authorList>
            <person name="Haro-Moreno J.M."/>
            <person name="Rodriguez-Valera F."/>
            <person name="Lopez-Garcia P."/>
            <person name="Moreira D."/>
            <person name="Martin-Cuadrado A.B."/>
        </authorList>
    </citation>
    <scope>NUCLEOTIDE SEQUENCE [LARGE SCALE GENOMIC DNA]</scope>
    <source>
        <strain evidence="1">CG-Bathy1</strain>
    </source>
</reference>
<name>A0A1J5THH8_9ARCH</name>
<protein>
    <submittedName>
        <fullName evidence="1">Uncharacterized protein</fullName>
    </submittedName>
</protein>
<sequence>MIESDERRQKLAMITALLFVLSAVSYTMYQNDSENGNNNNNGTITDWIDPVYPAGPAGDANHSHGGDDAALLAHWLWTENMTLIDYHNLNCDGERTDPSGDLDPLVGRPCSPEFKNAEGPYSTPGDTGEIAIEGDFPECIIGCYAYIAGYNSMHILDISDLSNIQMVGTYWSSVARIIDVKVSKDQQWALINHELTNLDDDGNPLDPGPSDINPGMNAIDLIDISDKTAPAFSARWQNPPAGYHNQEIYQYDNGDYFGFLADPYVEGENEAVKGTEIHKIDALGGEVLTLWGEYTPDLSTTCGGSVFNHDNVVREHPITGQILFYGAYWDAGLRIVDVSNPPSMPAGTPNNGVVPVWNPPEIGRWLGCSTDGSGWYGPDGGGHGGMSVDTWLDAGQGNGNVHYVIPFDELVNGRHYTAVAPEYGSNANHTGWIFLVDTTDPTKPFLVSKWKLPGNHIIEGGYMYSPHNGDTGNGHIYFAHYHAGAWITDATTVASTIGWKEDANMDYYDSDASDGDDTVYCENGDTGDCFNGFYEIENLGTTDTLAYYLPHGPDWMENPYEKLDYESASDWTGGMIPFDWGLQYDPRGYVLISEISTGVYVVQYDGDINPEICTSSGVNCEFECKNGNYDS</sequence>
<dbReference type="Pfam" id="PF08309">
    <property type="entry name" value="LVIVD"/>
    <property type="match status" value="2"/>
</dbReference>
<dbReference type="Proteomes" id="UP000183815">
    <property type="component" value="Unassembled WGS sequence"/>
</dbReference>
<evidence type="ECO:0000313" key="2">
    <source>
        <dbReference type="Proteomes" id="UP000183815"/>
    </source>
</evidence>
<accession>A0A1J5THH8</accession>